<organism evidence="5 6">
    <name type="scientific">Falsiroseomonas stagni DSM 19981</name>
    <dbReference type="NCBI Taxonomy" id="1123062"/>
    <lineage>
        <taxon>Bacteria</taxon>
        <taxon>Pseudomonadati</taxon>
        <taxon>Pseudomonadota</taxon>
        <taxon>Alphaproteobacteria</taxon>
        <taxon>Acetobacterales</taxon>
        <taxon>Roseomonadaceae</taxon>
        <taxon>Falsiroseomonas</taxon>
    </lineage>
</organism>
<feature type="domain" description="HTH hxlR-type" evidence="4">
    <location>
        <begin position="23"/>
        <end position="121"/>
    </location>
</feature>
<name>A0A1I3XQU0_9PROT</name>
<dbReference type="InterPro" id="IPR036388">
    <property type="entry name" value="WH-like_DNA-bd_sf"/>
</dbReference>
<dbReference type="AlphaFoldDB" id="A0A1I3XQU0"/>
<accession>A0A1I3XQU0</accession>
<dbReference type="InterPro" id="IPR002577">
    <property type="entry name" value="HTH_HxlR"/>
</dbReference>
<dbReference type="Gene3D" id="1.10.10.10">
    <property type="entry name" value="Winged helix-like DNA-binding domain superfamily/Winged helix DNA-binding domain"/>
    <property type="match status" value="1"/>
</dbReference>
<protein>
    <submittedName>
        <fullName evidence="5">Transcriptional regulator, HxlR family</fullName>
    </submittedName>
</protein>
<keyword evidence="2" id="KW-0238">DNA-binding</keyword>
<evidence type="ECO:0000256" key="2">
    <source>
        <dbReference type="ARBA" id="ARBA00023125"/>
    </source>
</evidence>
<dbReference type="STRING" id="1123062.SAMN02745775_101566"/>
<dbReference type="Proteomes" id="UP000199473">
    <property type="component" value="Unassembled WGS sequence"/>
</dbReference>
<evidence type="ECO:0000259" key="4">
    <source>
        <dbReference type="PROSITE" id="PS51118"/>
    </source>
</evidence>
<gene>
    <name evidence="5" type="ORF">SAMN02745775_101566</name>
</gene>
<keyword evidence="3" id="KW-0804">Transcription</keyword>
<dbReference type="PANTHER" id="PTHR33204:SF39">
    <property type="entry name" value="TRANSCRIPTIONAL REGULATORY PROTEIN"/>
    <property type="match status" value="1"/>
</dbReference>
<proteinExistence type="predicted"/>
<dbReference type="SUPFAM" id="SSF46785">
    <property type="entry name" value="Winged helix' DNA-binding domain"/>
    <property type="match status" value="1"/>
</dbReference>
<dbReference type="PANTHER" id="PTHR33204">
    <property type="entry name" value="TRANSCRIPTIONAL REGULATOR, MARR FAMILY"/>
    <property type="match status" value="1"/>
</dbReference>
<evidence type="ECO:0000256" key="1">
    <source>
        <dbReference type="ARBA" id="ARBA00023015"/>
    </source>
</evidence>
<evidence type="ECO:0000313" key="6">
    <source>
        <dbReference type="Proteomes" id="UP000199473"/>
    </source>
</evidence>
<evidence type="ECO:0000313" key="5">
    <source>
        <dbReference type="EMBL" id="SFK21900.1"/>
    </source>
</evidence>
<dbReference type="GO" id="GO:0003677">
    <property type="term" value="F:DNA binding"/>
    <property type="evidence" value="ECO:0007669"/>
    <property type="project" value="UniProtKB-KW"/>
</dbReference>
<dbReference type="InterPro" id="IPR036390">
    <property type="entry name" value="WH_DNA-bd_sf"/>
</dbReference>
<keyword evidence="6" id="KW-1185">Reference proteome</keyword>
<dbReference type="Pfam" id="PF01638">
    <property type="entry name" value="HxlR"/>
    <property type="match status" value="1"/>
</dbReference>
<sequence length="132" mass="14438">MKDAPARRTLAEIRASGMTIEDCPIRDVIAGLSGKWSVLILLALEEAPHRFGALRRAVPDVSQRMLTITLRDLQRDGLLTRTVHPTVPPSVEYALTELGQSLVQAVLPLIGWADRHHGAIRGARRSFDAAGL</sequence>
<evidence type="ECO:0000256" key="3">
    <source>
        <dbReference type="ARBA" id="ARBA00023163"/>
    </source>
</evidence>
<dbReference type="RefSeq" id="WP_092955172.1">
    <property type="nucleotide sequence ID" value="NZ_FOSQ01000001.1"/>
</dbReference>
<keyword evidence="1" id="KW-0805">Transcription regulation</keyword>
<reference evidence="5 6" key="1">
    <citation type="submission" date="2016-10" db="EMBL/GenBank/DDBJ databases">
        <authorList>
            <person name="de Groot N.N."/>
        </authorList>
    </citation>
    <scope>NUCLEOTIDE SEQUENCE [LARGE SCALE GENOMIC DNA]</scope>
    <source>
        <strain evidence="5 6">DSM 19981</strain>
    </source>
</reference>
<dbReference type="EMBL" id="FOSQ01000001">
    <property type="protein sequence ID" value="SFK21900.1"/>
    <property type="molecule type" value="Genomic_DNA"/>
</dbReference>
<dbReference type="PROSITE" id="PS51118">
    <property type="entry name" value="HTH_HXLR"/>
    <property type="match status" value="1"/>
</dbReference>
<dbReference type="OrthoDB" id="9800350at2"/>